<keyword evidence="2" id="KW-1185">Reference proteome</keyword>
<name>A0ABP8NHE1_9BACT</name>
<reference evidence="2" key="1">
    <citation type="journal article" date="2019" name="Int. J. Syst. Evol. Microbiol.">
        <title>The Global Catalogue of Microorganisms (GCM) 10K type strain sequencing project: providing services to taxonomists for standard genome sequencing and annotation.</title>
        <authorList>
            <consortium name="The Broad Institute Genomics Platform"/>
            <consortium name="The Broad Institute Genome Sequencing Center for Infectious Disease"/>
            <person name="Wu L."/>
            <person name="Ma J."/>
        </authorList>
    </citation>
    <scope>NUCLEOTIDE SEQUENCE [LARGE SCALE GENOMIC DNA]</scope>
    <source>
        <strain evidence="2">JCM 32105</strain>
    </source>
</reference>
<proteinExistence type="predicted"/>
<dbReference type="Proteomes" id="UP001500067">
    <property type="component" value="Unassembled WGS sequence"/>
</dbReference>
<sequence>MDFSSIDDIKAYGFIGFKTVADLILDSSCLPNQMGVYFVLHMGKKPPMYLPVGSGGHFKGKDPNVSTDVLRANWIANTHVVYIGKAGGTGRSATIKSRLKQYLNFGQGKNVGHWGGRLIWQLSTHRDLVICWKSLMTQEPRDVEEQLLRMFIKNHGSRPFANLVT</sequence>
<organism evidence="1 2">
    <name type="scientific">Nemorincola caseinilytica</name>
    <dbReference type="NCBI Taxonomy" id="2054315"/>
    <lineage>
        <taxon>Bacteria</taxon>
        <taxon>Pseudomonadati</taxon>
        <taxon>Bacteroidota</taxon>
        <taxon>Chitinophagia</taxon>
        <taxon>Chitinophagales</taxon>
        <taxon>Chitinophagaceae</taxon>
        <taxon>Nemorincola</taxon>
    </lineage>
</organism>
<dbReference type="RefSeq" id="WP_345081789.1">
    <property type="nucleotide sequence ID" value="NZ_BAABFA010000010.1"/>
</dbReference>
<dbReference type="EMBL" id="BAABFA010000010">
    <property type="protein sequence ID" value="GAA4465491.1"/>
    <property type="molecule type" value="Genomic_DNA"/>
</dbReference>
<evidence type="ECO:0000313" key="1">
    <source>
        <dbReference type="EMBL" id="GAA4465491.1"/>
    </source>
</evidence>
<protein>
    <recommendedName>
        <fullName evidence="3">GIY-YIG homing endonuclease</fullName>
    </recommendedName>
</protein>
<gene>
    <name evidence="1" type="ORF">GCM10023093_17780</name>
</gene>
<evidence type="ECO:0000313" key="2">
    <source>
        <dbReference type="Proteomes" id="UP001500067"/>
    </source>
</evidence>
<comment type="caution">
    <text evidence="1">The sequence shown here is derived from an EMBL/GenBank/DDBJ whole genome shotgun (WGS) entry which is preliminary data.</text>
</comment>
<evidence type="ECO:0008006" key="3">
    <source>
        <dbReference type="Google" id="ProtNLM"/>
    </source>
</evidence>
<accession>A0ABP8NHE1</accession>